<evidence type="ECO:0000256" key="1">
    <source>
        <dbReference type="ARBA" id="ARBA00023015"/>
    </source>
</evidence>
<dbReference type="AlphaFoldDB" id="A0A7J7HUZ7"/>
<accession>A0A7J7HUZ7</accession>
<reference evidence="5" key="1">
    <citation type="journal article" date="2020" name="Nat. Commun.">
        <title>Genome assembly of wild tea tree DASZ reveals pedigree and selection history of tea varieties.</title>
        <authorList>
            <person name="Zhang W."/>
            <person name="Zhang Y."/>
            <person name="Qiu H."/>
            <person name="Guo Y."/>
            <person name="Wan H."/>
            <person name="Zhang X."/>
            <person name="Scossa F."/>
            <person name="Alseekh S."/>
            <person name="Zhang Q."/>
            <person name="Wang P."/>
            <person name="Xu L."/>
            <person name="Schmidt M.H."/>
            <person name="Jia X."/>
            <person name="Li D."/>
            <person name="Zhu A."/>
            <person name="Guo F."/>
            <person name="Chen W."/>
            <person name="Ni D."/>
            <person name="Usadel B."/>
            <person name="Fernie A.R."/>
            <person name="Wen W."/>
        </authorList>
    </citation>
    <scope>NUCLEOTIDE SEQUENCE [LARGE SCALE GENOMIC DNA]</scope>
    <source>
        <strain evidence="5">cv. G240</strain>
    </source>
</reference>
<comment type="caution">
    <text evidence="4">The sequence shown here is derived from an EMBL/GenBank/DDBJ whole genome shotgun (WGS) entry which is preliminary data.</text>
</comment>
<organism evidence="4 5">
    <name type="scientific">Camellia sinensis</name>
    <name type="common">Tea plant</name>
    <name type="synonym">Thea sinensis</name>
    <dbReference type="NCBI Taxonomy" id="4442"/>
    <lineage>
        <taxon>Eukaryota</taxon>
        <taxon>Viridiplantae</taxon>
        <taxon>Streptophyta</taxon>
        <taxon>Embryophyta</taxon>
        <taxon>Tracheophyta</taxon>
        <taxon>Spermatophyta</taxon>
        <taxon>Magnoliopsida</taxon>
        <taxon>eudicotyledons</taxon>
        <taxon>Gunneridae</taxon>
        <taxon>Pentapetalae</taxon>
        <taxon>asterids</taxon>
        <taxon>Ericales</taxon>
        <taxon>Theaceae</taxon>
        <taxon>Camellia</taxon>
    </lineage>
</organism>
<evidence type="ECO:0008006" key="6">
    <source>
        <dbReference type="Google" id="ProtNLM"/>
    </source>
</evidence>
<evidence type="ECO:0000313" key="4">
    <source>
        <dbReference type="EMBL" id="KAF5956680.1"/>
    </source>
</evidence>
<keyword evidence="5" id="KW-1185">Reference proteome</keyword>
<keyword evidence="2" id="KW-0804">Transcription</keyword>
<dbReference type="PANTHER" id="PTHR33124">
    <property type="entry name" value="TRANSCRIPTION FACTOR IBH1-LIKE 1"/>
    <property type="match status" value="1"/>
</dbReference>
<keyword evidence="1" id="KW-0805">Transcription regulation</keyword>
<protein>
    <recommendedName>
        <fullName evidence="6">BHLH domain-containing protein</fullName>
    </recommendedName>
</protein>
<name>A0A7J7HUZ7_CAMSI</name>
<evidence type="ECO:0000256" key="2">
    <source>
        <dbReference type="ARBA" id="ARBA00023163"/>
    </source>
</evidence>
<feature type="region of interest" description="Disordered" evidence="3">
    <location>
        <begin position="1"/>
        <end position="20"/>
    </location>
</feature>
<dbReference type="InterPro" id="IPR044660">
    <property type="entry name" value="IBH1-like"/>
</dbReference>
<dbReference type="Proteomes" id="UP000593564">
    <property type="component" value="Unassembled WGS sequence"/>
</dbReference>
<dbReference type="GO" id="GO:0006355">
    <property type="term" value="P:regulation of DNA-templated transcription"/>
    <property type="evidence" value="ECO:0007669"/>
    <property type="project" value="InterPro"/>
</dbReference>
<evidence type="ECO:0000256" key="3">
    <source>
        <dbReference type="SAM" id="MobiDB-lite"/>
    </source>
</evidence>
<reference evidence="4 5" key="2">
    <citation type="submission" date="2020-07" db="EMBL/GenBank/DDBJ databases">
        <title>Genome assembly of wild tea tree DASZ reveals pedigree and selection history of tea varieties.</title>
        <authorList>
            <person name="Zhang W."/>
        </authorList>
    </citation>
    <scope>NUCLEOTIDE SEQUENCE [LARGE SCALE GENOMIC DNA]</scope>
    <source>
        <strain evidence="5">cv. G240</strain>
        <tissue evidence="4">Leaf</tissue>
    </source>
</reference>
<sequence length="82" mass="9391">MGSNYPTQWGNGGLHMRGRKRKMRIALSKKRKETQKRLKQLKSLIPGGLEMDNLETLIQTTANYISLLECKVSLLRNCLLSM</sequence>
<dbReference type="PANTHER" id="PTHR33124:SF9">
    <property type="entry name" value="TRANSCRIPTION FACTOR"/>
    <property type="match status" value="1"/>
</dbReference>
<proteinExistence type="predicted"/>
<evidence type="ECO:0000313" key="5">
    <source>
        <dbReference type="Proteomes" id="UP000593564"/>
    </source>
</evidence>
<gene>
    <name evidence="4" type="ORF">HYC85_003905</name>
</gene>
<dbReference type="EMBL" id="JACBKZ010000002">
    <property type="protein sequence ID" value="KAF5956680.1"/>
    <property type="molecule type" value="Genomic_DNA"/>
</dbReference>